<name>A0ABY5VPB7_9ACTN</name>
<reference evidence="2" key="1">
    <citation type="submission" date="2021-04" db="EMBL/GenBank/DDBJ databases">
        <authorList>
            <person name="Hartkoorn R.C."/>
            <person name="Beaudoing E."/>
            <person name="Hot D."/>
        </authorList>
    </citation>
    <scope>NUCLEOTIDE SEQUENCE</scope>
    <source>
        <strain evidence="2">NRRL B-16292</strain>
    </source>
</reference>
<organism evidence="2 3">
    <name type="scientific">Dactylosporangium fulvum</name>
    <dbReference type="NCBI Taxonomy" id="53359"/>
    <lineage>
        <taxon>Bacteria</taxon>
        <taxon>Bacillati</taxon>
        <taxon>Actinomycetota</taxon>
        <taxon>Actinomycetes</taxon>
        <taxon>Micromonosporales</taxon>
        <taxon>Micromonosporaceae</taxon>
        <taxon>Dactylosporangium</taxon>
    </lineage>
</organism>
<evidence type="ECO:0000313" key="2">
    <source>
        <dbReference type="EMBL" id="UWP79592.1"/>
    </source>
</evidence>
<keyword evidence="3" id="KW-1185">Reference proteome</keyword>
<feature type="transmembrane region" description="Helical" evidence="1">
    <location>
        <begin position="6"/>
        <end position="25"/>
    </location>
</feature>
<dbReference type="Proteomes" id="UP001059617">
    <property type="component" value="Chromosome"/>
</dbReference>
<proteinExistence type="predicted"/>
<dbReference type="EMBL" id="CP073720">
    <property type="protein sequence ID" value="UWP79592.1"/>
    <property type="molecule type" value="Genomic_DNA"/>
</dbReference>
<keyword evidence="1" id="KW-1133">Transmembrane helix</keyword>
<reference evidence="2" key="2">
    <citation type="submission" date="2022-09" db="EMBL/GenBank/DDBJ databases">
        <title>Biosynthetic gene clusters of Dactylosporangioum fulvum.</title>
        <authorList>
            <person name="Caradec T."/>
        </authorList>
    </citation>
    <scope>NUCLEOTIDE SEQUENCE</scope>
    <source>
        <strain evidence="2">NRRL B-16292</strain>
    </source>
</reference>
<gene>
    <name evidence="2" type="ORF">Dfulv_31060</name>
</gene>
<evidence type="ECO:0000313" key="3">
    <source>
        <dbReference type="Proteomes" id="UP001059617"/>
    </source>
</evidence>
<sequence>MVQALIVFGMVAVLYAVAGLVVFAVRGPAAWPAADRLLRRTHDAPGAAPVDRRLGDEESEAVRRLMEGRIDRSAYRSIMAVVAAADAVAHPLAVPKLHQ</sequence>
<keyword evidence="1" id="KW-0812">Transmembrane</keyword>
<accession>A0ABY5VPB7</accession>
<protein>
    <submittedName>
        <fullName evidence="2">Uncharacterized protein</fullName>
    </submittedName>
</protein>
<evidence type="ECO:0000256" key="1">
    <source>
        <dbReference type="SAM" id="Phobius"/>
    </source>
</evidence>
<dbReference type="RefSeq" id="WP_259857350.1">
    <property type="nucleotide sequence ID" value="NZ_CP073720.1"/>
</dbReference>
<keyword evidence="1" id="KW-0472">Membrane</keyword>